<comment type="caution">
    <text evidence="1">The sequence shown here is derived from an EMBL/GenBank/DDBJ whole genome shotgun (WGS) entry which is preliminary data.</text>
</comment>
<gene>
    <name evidence="1" type="ORF">HHI36_001831</name>
</gene>
<proteinExistence type="predicted"/>
<dbReference type="EMBL" id="JABFTP020000185">
    <property type="protein sequence ID" value="KAL3287357.1"/>
    <property type="molecule type" value="Genomic_DNA"/>
</dbReference>
<evidence type="ECO:0000313" key="2">
    <source>
        <dbReference type="Proteomes" id="UP001516400"/>
    </source>
</evidence>
<accession>A0ABD2P9F4</accession>
<evidence type="ECO:0000313" key="1">
    <source>
        <dbReference type="EMBL" id="KAL3287357.1"/>
    </source>
</evidence>
<reference evidence="1 2" key="1">
    <citation type="journal article" date="2021" name="BMC Biol.">
        <title>Horizontally acquired antibacterial genes associated with adaptive radiation of ladybird beetles.</title>
        <authorList>
            <person name="Li H.S."/>
            <person name="Tang X.F."/>
            <person name="Huang Y.H."/>
            <person name="Xu Z.Y."/>
            <person name="Chen M.L."/>
            <person name="Du X.Y."/>
            <person name="Qiu B.Y."/>
            <person name="Chen P.T."/>
            <person name="Zhang W."/>
            <person name="Slipinski A."/>
            <person name="Escalona H.E."/>
            <person name="Waterhouse R.M."/>
            <person name="Zwick A."/>
            <person name="Pang H."/>
        </authorList>
    </citation>
    <scope>NUCLEOTIDE SEQUENCE [LARGE SCALE GENOMIC DNA]</scope>
    <source>
        <strain evidence="1">SYSU2018</strain>
    </source>
</reference>
<dbReference type="Proteomes" id="UP001516400">
    <property type="component" value="Unassembled WGS sequence"/>
</dbReference>
<dbReference type="AlphaFoldDB" id="A0ABD2P9F4"/>
<protein>
    <submittedName>
        <fullName evidence="1">Uncharacterized protein</fullName>
    </submittedName>
</protein>
<name>A0ABD2P9F4_9CUCU</name>
<organism evidence="1 2">
    <name type="scientific">Cryptolaemus montrouzieri</name>
    <dbReference type="NCBI Taxonomy" id="559131"/>
    <lineage>
        <taxon>Eukaryota</taxon>
        <taxon>Metazoa</taxon>
        <taxon>Ecdysozoa</taxon>
        <taxon>Arthropoda</taxon>
        <taxon>Hexapoda</taxon>
        <taxon>Insecta</taxon>
        <taxon>Pterygota</taxon>
        <taxon>Neoptera</taxon>
        <taxon>Endopterygota</taxon>
        <taxon>Coleoptera</taxon>
        <taxon>Polyphaga</taxon>
        <taxon>Cucujiformia</taxon>
        <taxon>Coccinelloidea</taxon>
        <taxon>Coccinellidae</taxon>
        <taxon>Scymninae</taxon>
        <taxon>Scymnini</taxon>
        <taxon>Cryptolaemus</taxon>
    </lineage>
</organism>
<sequence>MMVLRVHGDDLVFSSSLHSVPPRIPQMNMMKVHIPFTFKLLETSKSSYNERIMDVRHNTPIELRSVKFHILHSVFSRAY</sequence>
<keyword evidence="2" id="KW-1185">Reference proteome</keyword>